<dbReference type="HOGENOM" id="CLU_2294521_0_0_1"/>
<proteinExistence type="predicted"/>
<gene>
    <name evidence="3" type="primary">Dgri\GH24203</name>
    <name evidence="3" type="ORF">Dgri_GH24203</name>
</gene>
<sequence length="101" mass="11969">MQQVASLKQNLWELLYCLLLQFFGTVCCTTKQTKMQPETGNKQHQQHRQQVHRPLAQRHATAYDKVELLHRMLVAQQLQQLEQRRLLRLALERREATPVPV</sequence>
<evidence type="ECO:0000256" key="1">
    <source>
        <dbReference type="SAM" id="MobiDB-lite"/>
    </source>
</evidence>
<name>B4JN50_DROGR</name>
<dbReference type="EMBL" id="CH916371">
    <property type="protein sequence ID" value="EDV92143.1"/>
    <property type="molecule type" value="Genomic_DNA"/>
</dbReference>
<dbReference type="AlphaFoldDB" id="B4JN50"/>
<accession>B4JN50</accession>
<dbReference type="Proteomes" id="UP000001070">
    <property type="component" value="Unassembled WGS sequence"/>
</dbReference>
<dbReference type="InParanoid" id="B4JN50"/>
<keyword evidence="4" id="KW-1185">Reference proteome</keyword>
<reference evidence="3 4" key="1">
    <citation type="journal article" date="2007" name="Nature">
        <title>Evolution of genes and genomes on the Drosophila phylogeny.</title>
        <authorList>
            <consortium name="Drosophila 12 Genomes Consortium"/>
            <person name="Clark A.G."/>
            <person name="Eisen M.B."/>
            <person name="Smith D.R."/>
            <person name="Bergman C.M."/>
            <person name="Oliver B."/>
            <person name="Markow T.A."/>
            <person name="Kaufman T.C."/>
            <person name="Kellis M."/>
            <person name="Gelbart W."/>
            <person name="Iyer V.N."/>
            <person name="Pollard D.A."/>
            <person name="Sackton T.B."/>
            <person name="Larracuente A.M."/>
            <person name="Singh N.D."/>
            <person name="Abad J.P."/>
            <person name="Abt D.N."/>
            <person name="Adryan B."/>
            <person name="Aguade M."/>
            <person name="Akashi H."/>
            <person name="Anderson W.W."/>
            <person name="Aquadro C.F."/>
            <person name="Ardell D.H."/>
            <person name="Arguello R."/>
            <person name="Artieri C.G."/>
            <person name="Barbash D.A."/>
            <person name="Barker D."/>
            <person name="Barsanti P."/>
            <person name="Batterham P."/>
            <person name="Batzoglou S."/>
            <person name="Begun D."/>
            <person name="Bhutkar A."/>
            <person name="Blanco E."/>
            <person name="Bosak S.A."/>
            <person name="Bradley R.K."/>
            <person name="Brand A.D."/>
            <person name="Brent M.R."/>
            <person name="Brooks A.N."/>
            <person name="Brown R.H."/>
            <person name="Butlin R.K."/>
            <person name="Caggese C."/>
            <person name="Calvi B.R."/>
            <person name="Bernardo de Carvalho A."/>
            <person name="Caspi A."/>
            <person name="Castrezana S."/>
            <person name="Celniker S.E."/>
            <person name="Chang J.L."/>
            <person name="Chapple C."/>
            <person name="Chatterji S."/>
            <person name="Chinwalla A."/>
            <person name="Civetta A."/>
            <person name="Clifton S.W."/>
            <person name="Comeron J.M."/>
            <person name="Costello J.C."/>
            <person name="Coyne J.A."/>
            <person name="Daub J."/>
            <person name="David R.G."/>
            <person name="Delcher A.L."/>
            <person name="Delehaunty K."/>
            <person name="Do C.B."/>
            <person name="Ebling H."/>
            <person name="Edwards K."/>
            <person name="Eickbush T."/>
            <person name="Evans J.D."/>
            <person name="Filipski A."/>
            <person name="Findeiss S."/>
            <person name="Freyhult E."/>
            <person name="Fulton L."/>
            <person name="Fulton R."/>
            <person name="Garcia A.C."/>
            <person name="Gardiner A."/>
            <person name="Garfield D.A."/>
            <person name="Garvin B.E."/>
            <person name="Gibson G."/>
            <person name="Gilbert D."/>
            <person name="Gnerre S."/>
            <person name="Godfrey J."/>
            <person name="Good R."/>
            <person name="Gotea V."/>
            <person name="Gravely B."/>
            <person name="Greenberg A.J."/>
            <person name="Griffiths-Jones S."/>
            <person name="Gross S."/>
            <person name="Guigo R."/>
            <person name="Gustafson E.A."/>
            <person name="Haerty W."/>
            <person name="Hahn M.W."/>
            <person name="Halligan D.L."/>
            <person name="Halpern A.L."/>
            <person name="Halter G.M."/>
            <person name="Han M.V."/>
            <person name="Heger A."/>
            <person name="Hillier L."/>
            <person name="Hinrichs A.S."/>
            <person name="Holmes I."/>
            <person name="Hoskins R.A."/>
            <person name="Hubisz M.J."/>
            <person name="Hultmark D."/>
            <person name="Huntley M.A."/>
            <person name="Jaffe D.B."/>
            <person name="Jagadeeshan S."/>
            <person name="Jeck W.R."/>
            <person name="Johnson J."/>
            <person name="Jones C.D."/>
            <person name="Jordan W.C."/>
            <person name="Karpen G.H."/>
            <person name="Kataoka E."/>
            <person name="Keightley P.D."/>
            <person name="Kheradpour P."/>
            <person name="Kirkness E.F."/>
            <person name="Koerich L.B."/>
            <person name="Kristiansen K."/>
            <person name="Kudrna D."/>
            <person name="Kulathinal R.J."/>
            <person name="Kumar S."/>
            <person name="Kwok R."/>
            <person name="Lander E."/>
            <person name="Langley C.H."/>
            <person name="Lapoint R."/>
            <person name="Lazzaro B.P."/>
            <person name="Lee S.J."/>
            <person name="Levesque L."/>
            <person name="Li R."/>
            <person name="Lin C.F."/>
            <person name="Lin M.F."/>
            <person name="Lindblad-Toh K."/>
            <person name="Llopart A."/>
            <person name="Long M."/>
            <person name="Low L."/>
            <person name="Lozovsky E."/>
            <person name="Lu J."/>
            <person name="Luo M."/>
            <person name="Machado C.A."/>
            <person name="Makalowski W."/>
            <person name="Marzo M."/>
            <person name="Matsuda M."/>
            <person name="Matzkin L."/>
            <person name="McAllister B."/>
            <person name="McBride C.S."/>
            <person name="McKernan B."/>
            <person name="McKernan K."/>
            <person name="Mendez-Lago M."/>
            <person name="Minx P."/>
            <person name="Mollenhauer M.U."/>
            <person name="Montooth K."/>
            <person name="Mount S.M."/>
            <person name="Mu X."/>
            <person name="Myers E."/>
            <person name="Negre B."/>
            <person name="Newfeld S."/>
            <person name="Nielsen R."/>
            <person name="Noor M.A."/>
            <person name="O'Grady P."/>
            <person name="Pachter L."/>
            <person name="Papaceit M."/>
            <person name="Parisi M.J."/>
            <person name="Parisi M."/>
            <person name="Parts L."/>
            <person name="Pedersen J.S."/>
            <person name="Pesole G."/>
            <person name="Phillippy A.M."/>
            <person name="Ponting C.P."/>
            <person name="Pop M."/>
            <person name="Porcelli D."/>
            <person name="Powell J.R."/>
            <person name="Prohaska S."/>
            <person name="Pruitt K."/>
            <person name="Puig M."/>
            <person name="Quesneville H."/>
            <person name="Ram K.R."/>
            <person name="Rand D."/>
            <person name="Rasmussen M.D."/>
            <person name="Reed L.K."/>
            <person name="Reenan R."/>
            <person name="Reily A."/>
            <person name="Remington K.A."/>
            <person name="Rieger T.T."/>
            <person name="Ritchie M.G."/>
            <person name="Robin C."/>
            <person name="Rogers Y.H."/>
            <person name="Rohde C."/>
            <person name="Rozas J."/>
            <person name="Rubenfield M.J."/>
            <person name="Ruiz A."/>
            <person name="Russo S."/>
            <person name="Salzberg S.L."/>
            <person name="Sanchez-Gracia A."/>
            <person name="Saranga D.J."/>
            <person name="Sato H."/>
            <person name="Schaeffer S.W."/>
            <person name="Schatz M.C."/>
            <person name="Schlenke T."/>
            <person name="Schwartz R."/>
            <person name="Segarra C."/>
            <person name="Singh R.S."/>
            <person name="Sirot L."/>
            <person name="Sirota M."/>
            <person name="Sisneros N.B."/>
            <person name="Smith C.D."/>
            <person name="Smith T.F."/>
            <person name="Spieth J."/>
            <person name="Stage D.E."/>
            <person name="Stark A."/>
            <person name="Stephan W."/>
            <person name="Strausberg R.L."/>
            <person name="Strempel S."/>
            <person name="Sturgill D."/>
            <person name="Sutton G."/>
            <person name="Sutton G.G."/>
            <person name="Tao W."/>
            <person name="Teichmann S."/>
            <person name="Tobari Y.N."/>
            <person name="Tomimura Y."/>
            <person name="Tsolas J.M."/>
            <person name="Valente V.L."/>
            <person name="Venter E."/>
            <person name="Venter J.C."/>
            <person name="Vicario S."/>
            <person name="Vieira F.G."/>
            <person name="Vilella A.J."/>
            <person name="Villasante A."/>
            <person name="Walenz B."/>
            <person name="Wang J."/>
            <person name="Wasserman M."/>
            <person name="Watts T."/>
            <person name="Wilson D."/>
            <person name="Wilson R.K."/>
            <person name="Wing R.A."/>
            <person name="Wolfner M.F."/>
            <person name="Wong A."/>
            <person name="Wong G.K."/>
            <person name="Wu C.I."/>
            <person name="Wu G."/>
            <person name="Yamamoto D."/>
            <person name="Yang H.P."/>
            <person name="Yang S.P."/>
            <person name="Yorke J.A."/>
            <person name="Yoshida K."/>
            <person name="Zdobnov E."/>
            <person name="Zhang P."/>
            <person name="Zhang Y."/>
            <person name="Zimin A.V."/>
            <person name="Baldwin J."/>
            <person name="Abdouelleil A."/>
            <person name="Abdulkadir J."/>
            <person name="Abebe A."/>
            <person name="Abera B."/>
            <person name="Abreu J."/>
            <person name="Acer S.C."/>
            <person name="Aftuck L."/>
            <person name="Alexander A."/>
            <person name="An P."/>
            <person name="Anderson E."/>
            <person name="Anderson S."/>
            <person name="Arachi H."/>
            <person name="Azer M."/>
            <person name="Bachantsang P."/>
            <person name="Barry A."/>
            <person name="Bayul T."/>
            <person name="Berlin A."/>
            <person name="Bessette D."/>
            <person name="Bloom T."/>
            <person name="Blye J."/>
            <person name="Boguslavskiy L."/>
            <person name="Bonnet C."/>
            <person name="Boukhgalter B."/>
            <person name="Bourzgui I."/>
            <person name="Brown A."/>
            <person name="Cahill P."/>
            <person name="Channer S."/>
            <person name="Cheshatsang Y."/>
            <person name="Chuda L."/>
            <person name="Citroen M."/>
            <person name="Collymore A."/>
            <person name="Cooke P."/>
            <person name="Costello M."/>
            <person name="D'Aco K."/>
            <person name="Daza R."/>
            <person name="De Haan G."/>
            <person name="DeGray S."/>
            <person name="DeMaso C."/>
            <person name="Dhargay N."/>
            <person name="Dooley K."/>
            <person name="Dooley E."/>
            <person name="Doricent M."/>
            <person name="Dorje P."/>
            <person name="Dorjee K."/>
            <person name="Dupes A."/>
            <person name="Elong R."/>
            <person name="Falk J."/>
            <person name="Farina A."/>
            <person name="Faro S."/>
            <person name="Ferguson D."/>
            <person name="Fisher S."/>
            <person name="Foley C.D."/>
            <person name="Franke A."/>
            <person name="Friedrich D."/>
            <person name="Gadbois L."/>
            <person name="Gearin G."/>
            <person name="Gearin C.R."/>
            <person name="Giannoukos G."/>
            <person name="Goode T."/>
            <person name="Graham J."/>
            <person name="Grandbois E."/>
            <person name="Grewal S."/>
            <person name="Gyaltsen K."/>
            <person name="Hafez N."/>
            <person name="Hagos B."/>
            <person name="Hall J."/>
            <person name="Henson C."/>
            <person name="Hollinger A."/>
            <person name="Honan T."/>
            <person name="Huard M.D."/>
            <person name="Hughes L."/>
            <person name="Hurhula B."/>
            <person name="Husby M.E."/>
            <person name="Kamat A."/>
            <person name="Kanga B."/>
            <person name="Kashin S."/>
            <person name="Khazanovich D."/>
            <person name="Kisner P."/>
            <person name="Lance K."/>
            <person name="Lara M."/>
            <person name="Lee W."/>
            <person name="Lennon N."/>
            <person name="Letendre F."/>
            <person name="LeVine R."/>
            <person name="Lipovsky A."/>
            <person name="Liu X."/>
            <person name="Liu J."/>
            <person name="Liu S."/>
            <person name="Lokyitsang T."/>
            <person name="Lokyitsang Y."/>
            <person name="Lubonja R."/>
            <person name="Lui A."/>
            <person name="MacDonald P."/>
            <person name="Magnisalis V."/>
            <person name="Maru K."/>
            <person name="Matthews C."/>
            <person name="McCusker W."/>
            <person name="McDonough S."/>
            <person name="Mehta T."/>
            <person name="Meldrim J."/>
            <person name="Meneus L."/>
            <person name="Mihai O."/>
            <person name="Mihalev A."/>
            <person name="Mihova T."/>
            <person name="Mittelman R."/>
            <person name="Mlenga V."/>
            <person name="Montmayeur A."/>
            <person name="Mulrain L."/>
            <person name="Navidi A."/>
            <person name="Naylor J."/>
            <person name="Negash T."/>
            <person name="Nguyen T."/>
            <person name="Nguyen N."/>
            <person name="Nicol R."/>
            <person name="Norbu C."/>
            <person name="Norbu N."/>
            <person name="Novod N."/>
            <person name="O'Neill B."/>
            <person name="Osman S."/>
            <person name="Markiewicz E."/>
            <person name="Oyono O.L."/>
            <person name="Patti C."/>
            <person name="Phunkhang P."/>
            <person name="Pierre F."/>
            <person name="Priest M."/>
            <person name="Raghuraman S."/>
            <person name="Rege F."/>
            <person name="Reyes R."/>
            <person name="Rise C."/>
            <person name="Rogov P."/>
            <person name="Ross K."/>
            <person name="Ryan E."/>
            <person name="Settipalli S."/>
            <person name="Shea T."/>
            <person name="Sherpa N."/>
            <person name="Shi L."/>
            <person name="Shih D."/>
            <person name="Sparrow T."/>
            <person name="Spaulding J."/>
            <person name="Stalker J."/>
            <person name="Stange-Thomann N."/>
            <person name="Stavropoulos S."/>
            <person name="Stone C."/>
            <person name="Strader C."/>
            <person name="Tesfaye S."/>
            <person name="Thomson T."/>
            <person name="Thoulutsang Y."/>
            <person name="Thoulutsang D."/>
            <person name="Topham K."/>
            <person name="Topping I."/>
            <person name="Tsamla T."/>
            <person name="Vassiliev H."/>
            <person name="Vo A."/>
            <person name="Wangchuk T."/>
            <person name="Wangdi T."/>
            <person name="Weiand M."/>
            <person name="Wilkinson J."/>
            <person name="Wilson A."/>
            <person name="Yadav S."/>
            <person name="Young G."/>
            <person name="Yu Q."/>
            <person name="Zembek L."/>
            <person name="Zhong D."/>
            <person name="Zimmer A."/>
            <person name="Zwirko Z."/>
            <person name="Jaffe D.B."/>
            <person name="Alvarez P."/>
            <person name="Brockman W."/>
            <person name="Butler J."/>
            <person name="Chin C."/>
            <person name="Gnerre S."/>
            <person name="Grabherr M."/>
            <person name="Kleber M."/>
            <person name="Mauceli E."/>
            <person name="MacCallum I."/>
        </authorList>
    </citation>
    <scope>NUCLEOTIDE SEQUENCE [LARGE SCALE GENOMIC DNA]</scope>
    <source>
        <strain evidence="4">Tucson 15287-2541.00</strain>
    </source>
</reference>
<feature type="signal peptide" evidence="2">
    <location>
        <begin position="1"/>
        <end position="28"/>
    </location>
</feature>
<protein>
    <submittedName>
        <fullName evidence="3">GH24203</fullName>
    </submittedName>
</protein>
<keyword evidence="2" id="KW-0732">Signal</keyword>
<evidence type="ECO:0000256" key="2">
    <source>
        <dbReference type="SAM" id="SignalP"/>
    </source>
</evidence>
<feature type="region of interest" description="Disordered" evidence="1">
    <location>
        <begin position="36"/>
        <end position="56"/>
    </location>
</feature>
<feature type="chain" id="PRO_5002812571" evidence="2">
    <location>
        <begin position="29"/>
        <end position="101"/>
    </location>
</feature>
<evidence type="ECO:0000313" key="4">
    <source>
        <dbReference type="Proteomes" id="UP000001070"/>
    </source>
</evidence>
<organism evidence="4">
    <name type="scientific">Drosophila grimshawi</name>
    <name type="common">Hawaiian fruit fly</name>
    <name type="synonym">Idiomyia grimshawi</name>
    <dbReference type="NCBI Taxonomy" id="7222"/>
    <lineage>
        <taxon>Eukaryota</taxon>
        <taxon>Metazoa</taxon>
        <taxon>Ecdysozoa</taxon>
        <taxon>Arthropoda</taxon>
        <taxon>Hexapoda</taxon>
        <taxon>Insecta</taxon>
        <taxon>Pterygota</taxon>
        <taxon>Neoptera</taxon>
        <taxon>Endopterygota</taxon>
        <taxon>Diptera</taxon>
        <taxon>Brachycera</taxon>
        <taxon>Muscomorpha</taxon>
        <taxon>Ephydroidea</taxon>
        <taxon>Drosophilidae</taxon>
        <taxon>Drosophila</taxon>
        <taxon>Hawaiian Drosophila</taxon>
    </lineage>
</organism>
<evidence type="ECO:0000313" key="3">
    <source>
        <dbReference type="EMBL" id="EDV92143.1"/>
    </source>
</evidence>